<evidence type="ECO:0000259" key="3">
    <source>
        <dbReference type="Pfam" id="PF22956"/>
    </source>
</evidence>
<name>A0A183BCC2_9TREM</name>
<keyword evidence="2" id="KW-0677">Repeat</keyword>
<dbReference type="GO" id="GO:0005770">
    <property type="term" value="C:late endosome"/>
    <property type="evidence" value="ECO:0007669"/>
    <property type="project" value="TreeGrafter"/>
</dbReference>
<dbReference type="OrthoDB" id="6084691at2759"/>
<protein>
    <submittedName>
        <fullName evidence="6">BLM10_mid domain-containing protein</fullName>
    </submittedName>
</protein>
<evidence type="ECO:0000256" key="2">
    <source>
        <dbReference type="ARBA" id="ARBA00022737"/>
    </source>
</evidence>
<feature type="domain" description="Phosphatase 2A Regulatory Subunit A helical" evidence="3">
    <location>
        <begin position="4"/>
        <end position="100"/>
    </location>
</feature>
<dbReference type="GO" id="GO:0034271">
    <property type="term" value="C:phosphatidylinositol 3-kinase complex, class III, type I"/>
    <property type="evidence" value="ECO:0007669"/>
    <property type="project" value="TreeGrafter"/>
</dbReference>
<keyword evidence="5" id="KW-1185">Reference proteome</keyword>
<dbReference type="GO" id="GO:0004674">
    <property type="term" value="F:protein serine/threonine kinase activity"/>
    <property type="evidence" value="ECO:0007669"/>
    <property type="project" value="UniProtKB-KW"/>
</dbReference>
<dbReference type="InterPro" id="IPR016024">
    <property type="entry name" value="ARM-type_fold"/>
</dbReference>
<sequence length="154" mass="16948">MDVEDPGIRASFYRQISPLVSLVGAQSVSVIHPLLEQGLIDPDETVIEACMQALTHLLRQSLLSAPIAVSFLSRALALTAHPTVRLRQSAVAYITCFARRAVRSKNPINKENIPDGTGIHEVNTKSRFQWSGLCSPASVYARLTKLEVSETFFK</sequence>
<keyword evidence="1" id="KW-0808">Transferase</keyword>
<evidence type="ECO:0000313" key="5">
    <source>
        <dbReference type="Proteomes" id="UP000272942"/>
    </source>
</evidence>
<keyword evidence="1" id="KW-0723">Serine/threonine-protein kinase</keyword>
<dbReference type="AlphaFoldDB" id="A0A183BCC2"/>
<gene>
    <name evidence="4" type="ORF">ECPE_LOCUS16856</name>
</gene>
<dbReference type="GO" id="GO:0006623">
    <property type="term" value="P:protein targeting to vacuole"/>
    <property type="evidence" value="ECO:0007669"/>
    <property type="project" value="TreeGrafter"/>
</dbReference>
<dbReference type="PANTHER" id="PTHR17583">
    <property type="entry name" value="PHOSPHOINOSITIDE 3-KINASE REGULATORY SUBUNIT 4"/>
    <property type="match status" value="1"/>
</dbReference>
<dbReference type="Proteomes" id="UP000272942">
    <property type="component" value="Unassembled WGS sequence"/>
</dbReference>
<accession>A0A183BCC2</accession>
<evidence type="ECO:0000313" key="4">
    <source>
        <dbReference type="EMBL" id="VDP94129.1"/>
    </source>
</evidence>
<dbReference type="InterPro" id="IPR045162">
    <property type="entry name" value="Vps15-like"/>
</dbReference>
<dbReference type="Gene3D" id="1.25.10.10">
    <property type="entry name" value="Leucine-rich Repeat Variant"/>
    <property type="match status" value="1"/>
</dbReference>
<reference evidence="4 5" key="2">
    <citation type="submission" date="2018-11" db="EMBL/GenBank/DDBJ databases">
        <authorList>
            <consortium name="Pathogen Informatics"/>
        </authorList>
    </citation>
    <scope>NUCLEOTIDE SEQUENCE [LARGE SCALE GENOMIC DNA]</scope>
    <source>
        <strain evidence="4 5">Egypt</strain>
    </source>
</reference>
<dbReference type="SUPFAM" id="SSF48371">
    <property type="entry name" value="ARM repeat"/>
    <property type="match status" value="1"/>
</dbReference>
<dbReference type="PANTHER" id="PTHR17583:SF0">
    <property type="entry name" value="PHOSPHOINOSITIDE 3-KINASE REGULATORY SUBUNIT 4"/>
    <property type="match status" value="1"/>
</dbReference>
<evidence type="ECO:0000313" key="6">
    <source>
        <dbReference type="WBParaSite" id="ECPE_0001690001-mRNA-1"/>
    </source>
</evidence>
<dbReference type="Pfam" id="PF22956">
    <property type="entry name" value="VPS15-like_hel"/>
    <property type="match status" value="1"/>
</dbReference>
<dbReference type="GO" id="GO:0045324">
    <property type="term" value="P:late endosome to vacuole transport"/>
    <property type="evidence" value="ECO:0007669"/>
    <property type="project" value="InterPro"/>
</dbReference>
<proteinExistence type="predicted"/>
<keyword evidence="1" id="KW-0418">Kinase</keyword>
<evidence type="ECO:0000256" key="1">
    <source>
        <dbReference type="ARBA" id="ARBA00022527"/>
    </source>
</evidence>
<dbReference type="WBParaSite" id="ECPE_0001690001-mRNA-1">
    <property type="protein sequence ID" value="ECPE_0001690001-mRNA-1"/>
    <property type="gene ID" value="ECPE_0001690001"/>
</dbReference>
<organism evidence="6">
    <name type="scientific">Echinostoma caproni</name>
    <dbReference type="NCBI Taxonomy" id="27848"/>
    <lineage>
        <taxon>Eukaryota</taxon>
        <taxon>Metazoa</taxon>
        <taxon>Spiralia</taxon>
        <taxon>Lophotrochozoa</taxon>
        <taxon>Platyhelminthes</taxon>
        <taxon>Trematoda</taxon>
        <taxon>Digenea</taxon>
        <taxon>Plagiorchiida</taxon>
        <taxon>Echinostomata</taxon>
        <taxon>Echinostomatoidea</taxon>
        <taxon>Echinostomatidae</taxon>
        <taxon>Echinostoma</taxon>
    </lineage>
</organism>
<dbReference type="EMBL" id="UZAN01066243">
    <property type="protein sequence ID" value="VDP94129.1"/>
    <property type="molecule type" value="Genomic_DNA"/>
</dbReference>
<dbReference type="GO" id="GO:0071561">
    <property type="term" value="C:nucleus-vacuole junction"/>
    <property type="evidence" value="ECO:0007669"/>
    <property type="project" value="TreeGrafter"/>
</dbReference>
<dbReference type="GO" id="GO:0034272">
    <property type="term" value="C:phosphatidylinositol 3-kinase complex, class III, type II"/>
    <property type="evidence" value="ECO:0007669"/>
    <property type="project" value="TreeGrafter"/>
</dbReference>
<dbReference type="GO" id="GO:0016236">
    <property type="term" value="P:macroautophagy"/>
    <property type="evidence" value="ECO:0007669"/>
    <property type="project" value="InterPro"/>
</dbReference>
<dbReference type="InterPro" id="IPR055231">
    <property type="entry name" value="2AA_helical"/>
</dbReference>
<dbReference type="InterPro" id="IPR011989">
    <property type="entry name" value="ARM-like"/>
</dbReference>
<reference evidence="6" key="1">
    <citation type="submission" date="2016-06" db="UniProtKB">
        <authorList>
            <consortium name="WormBaseParasite"/>
        </authorList>
    </citation>
    <scope>IDENTIFICATION</scope>
</reference>